<protein>
    <recommendedName>
        <fullName evidence="17">Sodium:solute symporter</fullName>
    </recommendedName>
</protein>
<evidence type="ECO:0000256" key="2">
    <source>
        <dbReference type="ARBA" id="ARBA00006434"/>
    </source>
</evidence>
<keyword evidence="5 14" id="KW-0812">Transmembrane</keyword>
<keyword evidence="16" id="KW-1185">Reference proteome</keyword>
<evidence type="ECO:0000256" key="4">
    <source>
        <dbReference type="ARBA" id="ARBA00022475"/>
    </source>
</evidence>
<evidence type="ECO:0000256" key="11">
    <source>
        <dbReference type="ARBA" id="ARBA00023201"/>
    </source>
</evidence>
<evidence type="ECO:0008006" key="17">
    <source>
        <dbReference type="Google" id="ProtNLM"/>
    </source>
</evidence>
<gene>
    <name evidence="15" type="ORF">JIN87_23430</name>
</gene>
<dbReference type="PANTHER" id="PTHR48086">
    <property type="entry name" value="SODIUM/PROLINE SYMPORTER-RELATED"/>
    <property type="match status" value="1"/>
</dbReference>
<dbReference type="GO" id="GO:0015193">
    <property type="term" value="F:L-proline transmembrane transporter activity"/>
    <property type="evidence" value="ECO:0007669"/>
    <property type="project" value="TreeGrafter"/>
</dbReference>
<dbReference type="EMBL" id="JAENIL010000060">
    <property type="protein sequence ID" value="MBK1879856.1"/>
    <property type="molecule type" value="Genomic_DNA"/>
</dbReference>
<feature type="transmembrane region" description="Helical" evidence="14">
    <location>
        <begin position="47"/>
        <end position="73"/>
    </location>
</feature>
<dbReference type="PANTHER" id="PTHR48086:SF3">
    <property type="entry name" value="SODIUM_PROLINE SYMPORTER"/>
    <property type="match status" value="1"/>
</dbReference>
<feature type="transmembrane region" description="Helical" evidence="14">
    <location>
        <begin position="250"/>
        <end position="270"/>
    </location>
</feature>
<keyword evidence="11" id="KW-0739">Sodium transport</keyword>
<dbReference type="InterPro" id="IPR001734">
    <property type="entry name" value="Na/solute_symporter"/>
</dbReference>
<feature type="transmembrane region" description="Helical" evidence="14">
    <location>
        <begin position="6"/>
        <end position="27"/>
    </location>
</feature>
<keyword evidence="7 14" id="KW-1133">Transmembrane helix</keyword>
<comment type="caution">
    <text evidence="15">The sequence shown here is derived from an EMBL/GenBank/DDBJ whole genome shotgun (WGS) entry which is preliminary data.</text>
</comment>
<feature type="transmembrane region" description="Helical" evidence="14">
    <location>
        <begin position="597"/>
        <end position="619"/>
    </location>
</feature>
<reference evidence="15" key="1">
    <citation type="submission" date="2021-01" db="EMBL/GenBank/DDBJ databases">
        <title>Modified the classification status of verrucomicrobia.</title>
        <authorList>
            <person name="Feng X."/>
        </authorList>
    </citation>
    <scope>NUCLEOTIDE SEQUENCE</scope>
    <source>
        <strain evidence="15">KCTC 13126</strain>
    </source>
</reference>
<feature type="transmembrane region" description="Helical" evidence="14">
    <location>
        <begin position="506"/>
        <end position="526"/>
    </location>
</feature>
<name>A0A934S391_9BACT</name>
<feature type="transmembrane region" description="Helical" evidence="14">
    <location>
        <begin position="79"/>
        <end position="97"/>
    </location>
</feature>
<dbReference type="InterPro" id="IPR050277">
    <property type="entry name" value="Sodium:Solute_Symporter"/>
</dbReference>
<dbReference type="GO" id="GO:0015824">
    <property type="term" value="P:proline transport"/>
    <property type="evidence" value="ECO:0007669"/>
    <property type="project" value="TreeGrafter"/>
</dbReference>
<sequence>MTQYLNNADLITIGLYLLSLVVVGIYLQRRASNSLEDYIVGGKKLPFWALGTSGTAQYLDLSGTAVVVSFLYLVGPQGFFVNFRGHVILAMVIVMLWSGKYHRRSGCLTAAEWNLFRFGDGASGRFAQIAMVVSAVLITMGSLAYLMVGAGVFLSTFVPFSPDQCALALVVVATLYTVLSGFYGVVVTDVIQSVIVIFAALLVSVLAFNHIESFEALAATASSVTGYDTWSQAAPVWHADLPAGYEDYEYVSLFAVFFMLRAFLVGLGMGNESRYMGARSDKDTVALSFITTSLTSIRWPMMMGFAVLGLFAVQNFYPDQDVISSGVEIVRQAYPDVTEDKWGALVSDIGNNPENYSPALIESLKNALGENGDWNLKLQLLGYHGTVNPEKILPTVLATMIPAGFRGLLIVALVAAAMSTFDSQANWAAGLLSKDVYQKYFRKKAGSKELVLSSYCATVLIVLVSFVFTFGMTSINDVYKWIIVSLQSGLMVPTILKFYWWRFNGAGFAGGVLTGAVAAIVQRLYFPDLPEMTLLLYSMSLGGLGSVIGTYMTGPTEEKVLSRFYNKTLPMGAWKTYKEKLTPEVRARAESEHKRDIMAVPFAALWQITLFFAPLLLVIHHFQGFIVSSITSAVCFFIGYKFWYKKLPPPMEDEK</sequence>
<dbReference type="Pfam" id="PF00474">
    <property type="entry name" value="SSF"/>
    <property type="match status" value="2"/>
</dbReference>
<evidence type="ECO:0000256" key="10">
    <source>
        <dbReference type="ARBA" id="ARBA00023136"/>
    </source>
</evidence>
<comment type="catalytic activity">
    <reaction evidence="12">
        <text>L-proline(in) + Na(+)(in) = L-proline(out) + Na(+)(out)</text>
        <dbReference type="Rhea" id="RHEA:28967"/>
        <dbReference type="ChEBI" id="CHEBI:29101"/>
        <dbReference type="ChEBI" id="CHEBI:60039"/>
    </reaction>
</comment>
<comment type="similarity">
    <text evidence="2 13">Belongs to the sodium:solute symporter (SSF) (TC 2.A.21) family.</text>
</comment>
<keyword evidence="9" id="KW-0406">Ion transport</keyword>
<dbReference type="PROSITE" id="PS50283">
    <property type="entry name" value="NA_SOLUT_SYMP_3"/>
    <property type="match status" value="1"/>
</dbReference>
<keyword evidence="4" id="KW-1003">Cell membrane</keyword>
<evidence type="ECO:0000256" key="7">
    <source>
        <dbReference type="ARBA" id="ARBA00022989"/>
    </source>
</evidence>
<evidence type="ECO:0000256" key="9">
    <source>
        <dbReference type="ARBA" id="ARBA00023065"/>
    </source>
</evidence>
<dbReference type="Gene3D" id="1.20.1730.10">
    <property type="entry name" value="Sodium/glucose cotransporter"/>
    <property type="match status" value="1"/>
</dbReference>
<proteinExistence type="inferred from homology"/>
<evidence type="ECO:0000256" key="1">
    <source>
        <dbReference type="ARBA" id="ARBA00004651"/>
    </source>
</evidence>
<dbReference type="AlphaFoldDB" id="A0A934S391"/>
<dbReference type="RefSeq" id="WP_200358138.1">
    <property type="nucleotide sequence ID" value="NZ_JAENIL010000060.1"/>
</dbReference>
<comment type="subcellular location">
    <subcellularLocation>
        <location evidence="1">Cell membrane</location>
        <topology evidence="1">Multi-pass membrane protein</topology>
    </subcellularLocation>
</comment>
<evidence type="ECO:0000256" key="12">
    <source>
        <dbReference type="ARBA" id="ARBA00033708"/>
    </source>
</evidence>
<dbReference type="InterPro" id="IPR038377">
    <property type="entry name" value="Na/Glc_symporter_sf"/>
</dbReference>
<evidence type="ECO:0000256" key="5">
    <source>
        <dbReference type="ARBA" id="ARBA00022692"/>
    </source>
</evidence>
<feature type="transmembrane region" description="Helical" evidence="14">
    <location>
        <begin position="166"/>
        <end position="186"/>
    </location>
</feature>
<evidence type="ECO:0000313" key="16">
    <source>
        <dbReference type="Proteomes" id="UP000617628"/>
    </source>
</evidence>
<feature type="transmembrane region" description="Helical" evidence="14">
    <location>
        <begin position="193"/>
        <end position="211"/>
    </location>
</feature>
<feature type="transmembrane region" description="Helical" evidence="14">
    <location>
        <begin position="450"/>
        <end position="472"/>
    </location>
</feature>
<keyword evidence="6" id="KW-0769">Symport</keyword>
<evidence type="ECO:0000256" key="14">
    <source>
        <dbReference type="SAM" id="Phobius"/>
    </source>
</evidence>
<feature type="transmembrane region" description="Helical" evidence="14">
    <location>
        <begin position="126"/>
        <end position="154"/>
    </location>
</feature>
<evidence type="ECO:0000256" key="6">
    <source>
        <dbReference type="ARBA" id="ARBA00022847"/>
    </source>
</evidence>
<feature type="transmembrane region" description="Helical" evidence="14">
    <location>
        <begin position="625"/>
        <end position="643"/>
    </location>
</feature>
<keyword evidence="10 14" id="KW-0472">Membrane</keyword>
<evidence type="ECO:0000313" key="15">
    <source>
        <dbReference type="EMBL" id="MBK1879856.1"/>
    </source>
</evidence>
<dbReference type="GO" id="GO:0005886">
    <property type="term" value="C:plasma membrane"/>
    <property type="evidence" value="ECO:0007669"/>
    <property type="project" value="UniProtKB-SubCell"/>
</dbReference>
<evidence type="ECO:0000256" key="8">
    <source>
        <dbReference type="ARBA" id="ARBA00023053"/>
    </source>
</evidence>
<evidence type="ECO:0000256" key="3">
    <source>
        <dbReference type="ARBA" id="ARBA00022448"/>
    </source>
</evidence>
<feature type="transmembrane region" description="Helical" evidence="14">
    <location>
        <begin position="532"/>
        <end position="553"/>
    </location>
</feature>
<evidence type="ECO:0000256" key="13">
    <source>
        <dbReference type="RuleBase" id="RU362091"/>
    </source>
</evidence>
<dbReference type="GO" id="GO:0005298">
    <property type="term" value="F:proline:sodium symporter activity"/>
    <property type="evidence" value="ECO:0007669"/>
    <property type="project" value="TreeGrafter"/>
</dbReference>
<keyword evidence="3" id="KW-0813">Transport</keyword>
<organism evidence="15 16">
    <name type="scientific">Pelagicoccus mobilis</name>
    <dbReference type="NCBI Taxonomy" id="415221"/>
    <lineage>
        <taxon>Bacteria</taxon>
        <taxon>Pseudomonadati</taxon>
        <taxon>Verrucomicrobiota</taxon>
        <taxon>Opitutia</taxon>
        <taxon>Puniceicoccales</taxon>
        <taxon>Pelagicoccaceae</taxon>
        <taxon>Pelagicoccus</taxon>
    </lineage>
</organism>
<feature type="transmembrane region" description="Helical" evidence="14">
    <location>
        <begin position="392"/>
        <end position="417"/>
    </location>
</feature>
<accession>A0A934S391</accession>
<keyword evidence="8" id="KW-0915">Sodium</keyword>
<dbReference type="Proteomes" id="UP000617628">
    <property type="component" value="Unassembled WGS sequence"/>
</dbReference>